<dbReference type="PANTHER" id="PTHR36928:SF1">
    <property type="entry name" value="PHOSPHATASE YCDX-RELATED"/>
    <property type="match status" value="1"/>
</dbReference>
<reference evidence="12 13" key="1">
    <citation type="submission" date="2010-06" db="EMBL/GenBank/DDBJ databases">
        <title>Complete sequence chromosome of Methanohalobium evestigatum Z-7303.</title>
        <authorList>
            <consortium name="US DOE Joint Genome Institute"/>
            <person name="Lucas S."/>
            <person name="Copeland A."/>
            <person name="Lapidus A."/>
            <person name="Cheng J.-F."/>
            <person name="Bruce D."/>
            <person name="Goodwin L."/>
            <person name="Pitluck S."/>
            <person name="Saunders E."/>
            <person name="Detter J.C."/>
            <person name="Han C."/>
            <person name="Tapia R."/>
            <person name="Land M."/>
            <person name="Hauser L."/>
            <person name="Kyrpides N."/>
            <person name="Mikhailova N."/>
            <person name="Sieprawska-Lupa M."/>
            <person name="Whitman W.B."/>
            <person name="Anderson I."/>
            <person name="Woyke T."/>
        </authorList>
    </citation>
    <scope>NUCLEOTIDE SEQUENCE [LARGE SCALE GENOMIC DNA]</scope>
    <source>
        <strain evidence="13">ATCC BAA-1072 / DSM 3721 / NBRC 107634 / OCM 161 / Z-7303</strain>
    </source>
</reference>
<feature type="domain" description="DNA-directed DNA polymerase X" evidence="11">
    <location>
        <begin position="1"/>
        <end position="315"/>
    </location>
</feature>
<dbReference type="STRING" id="644295.Metev_1033"/>
<dbReference type="Pfam" id="PF14716">
    <property type="entry name" value="HHH_8"/>
    <property type="match status" value="1"/>
</dbReference>
<dbReference type="InterPro" id="IPR010996">
    <property type="entry name" value="HHH_MUS81"/>
</dbReference>
<evidence type="ECO:0000259" key="9">
    <source>
        <dbReference type="SMART" id="SM00278"/>
    </source>
</evidence>
<dbReference type="Pfam" id="PF14520">
    <property type="entry name" value="HHH_5"/>
    <property type="match status" value="1"/>
</dbReference>
<dbReference type="InterPro" id="IPR003583">
    <property type="entry name" value="Hlx-hairpin-Hlx_DNA-bd_motif"/>
</dbReference>
<dbReference type="Gene3D" id="1.10.150.110">
    <property type="entry name" value="DNA polymerase beta, N-terminal domain-like"/>
    <property type="match status" value="1"/>
</dbReference>
<keyword evidence="6" id="KW-0235">DNA replication</keyword>
<feature type="domain" description="Helix-hairpin-helix DNA-binding motif class 1" evidence="9">
    <location>
        <begin position="51"/>
        <end position="70"/>
    </location>
</feature>
<dbReference type="HOGENOM" id="CLU_017729_1_0_2"/>
<dbReference type="SMART" id="SM00481">
    <property type="entry name" value="POLIIIAc"/>
    <property type="match status" value="1"/>
</dbReference>
<dbReference type="SUPFAM" id="SSF81301">
    <property type="entry name" value="Nucleotidyltransferase"/>
    <property type="match status" value="1"/>
</dbReference>
<dbReference type="SUPFAM" id="SSF89550">
    <property type="entry name" value="PHP domain-like"/>
    <property type="match status" value="1"/>
</dbReference>
<dbReference type="CDD" id="cd00141">
    <property type="entry name" value="NT_POLXc"/>
    <property type="match status" value="1"/>
</dbReference>
<dbReference type="GO" id="GO:0003677">
    <property type="term" value="F:DNA binding"/>
    <property type="evidence" value="ECO:0007669"/>
    <property type="project" value="InterPro"/>
</dbReference>
<evidence type="ECO:0000256" key="7">
    <source>
        <dbReference type="ARBA" id="ARBA00022932"/>
    </source>
</evidence>
<dbReference type="RefSeq" id="WP_013194488.1">
    <property type="nucleotide sequence ID" value="NC_014253.1"/>
</dbReference>
<evidence type="ECO:0000256" key="2">
    <source>
        <dbReference type="ARBA" id="ARBA00012417"/>
    </source>
</evidence>
<evidence type="ECO:0000259" key="11">
    <source>
        <dbReference type="SMART" id="SM00483"/>
    </source>
</evidence>
<accession>D7E7H2</accession>
<dbReference type="InterPro" id="IPR047967">
    <property type="entry name" value="PolX_PHP"/>
</dbReference>
<dbReference type="GO" id="GO:0042578">
    <property type="term" value="F:phosphoric ester hydrolase activity"/>
    <property type="evidence" value="ECO:0007669"/>
    <property type="project" value="TreeGrafter"/>
</dbReference>
<keyword evidence="3" id="KW-0237">DNA synthesis</keyword>
<dbReference type="GO" id="GO:0003887">
    <property type="term" value="F:DNA-directed DNA polymerase activity"/>
    <property type="evidence" value="ECO:0007669"/>
    <property type="project" value="UniProtKB-KW"/>
</dbReference>
<proteinExistence type="predicted"/>
<evidence type="ECO:0000256" key="8">
    <source>
        <dbReference type="ARBA" id="ARBA00049244"/>
    </source>
</evidence>
<comment type="catalytic activity">
    <reaction evidence="8">
        <text>DNA(n) + a 2'-deoxyribonucleoside 5'-triphosphate = DNA(n+1) + diphosphate</text>
        <dbReference type="Rhea" id="RHEA:22508"/>
        <dbReference type="Rhea" id="RHEA-COMP:17339"/>
        <dbReference type="Rhea" id="RHEA-COMP:17340"/>
        <dbReference type="ChEBI" id="CHEBI:33019"/>
        <dbReference type="ChEBI" id="CHEBI:61560"/>
        <dbReference type="ChEBI" id="CHEBI:173112"/>
        <dbReference type="EC" id="2.7.7.7"/>
    </reaction>
</comment>
<feature type="domain" description="Polymerase/histidinol phosphatase N-terminal" evidence="10">
    <location>
        <begin position="339"/>
        <end position="418"/>
    </location>
</feature>
<dbReference type="GeneID" id="9346663"/>
<dbReference type="NCBIfam" id="NF006375">
    <property type="entry name" value="PRK08609.1"/>
    <property type="match status" value="1"/>
</dbReference>
<evidence type="ECO:0000313" key="13">
    <source>
        <dbReference type="Proteomes" id="UP000000391"/>
    </source>
</evidence>
<dbReference type="EC" id="2.7.7.7" evidence="2"/>
<dbReference type="InterPro" id="IPR016195">
    <property type="entry name" value="Pol/histidinol_Pase-like"/>
</dbReference>
<dbReference type="Pfam" id="PF14791">
    <property type="entry name" value="DNA_pol_B_thumb"/>
    <property type="match status" value="1"/>
</dbReference>
<dbReference type="GO" id="GO:0005829">
    <property type="term" value="C:cytosol"/>
    <property type="evidence" value="ECO:0007669"/>
    <property type="project" value="TreeGrafter"/>
</dbReference>
<dbReference type="InterPro" id="IPR003141">
    <property type="entry name" value="Pol/His_phosphatase_N"/>
</dbReference>
<dbReference type="EMBL" id="CP002069">
    <property type="protein sequence ID" value="ADI73921.1"/>
    <property type="molecule type" value="Genomic_DNA"/>
</dbReference>
<dbReference type="InterPro" id="IPR027421">
    <property type="entry name" value="DNA_pol_lamdba_lyase_dom_sf"/>
</dbReference>
<dbReference type="InterPro" id="IPR029398">
    <property type="entry name" value="PolB_thumb"/>
</dbReference>
<dbReference type="InterPro" id="IPR043519">
    <property type="entry name" value="NT_sf"/>
</dbReference>
<evidence type="ECO:0000256" key="6">
    <source>
        <dbReference type="ARBA" id="ARBA00022705"/>
    </source>
</evidence>
<dbReference type="Proteomes" id="UP000000391">
    <property type="component" value="Chromosome"/>
</dbReference>
<dbReference type="GO" id="GO:0006281">
    <property type="term" value="P:DNA repair"/>
    <property type="evidence" value="ECO:0007669"/>
    <property type="project" value="InterPro"/>
</dbReference>
<sequence length="573" mass="65092">MDNHDIARIFSKTAKMLEFQNASSYKIKAYNRASYRIKNLKEDINNLHEDDRLDSIPGVGKSFKNKIVDILNTGTFSEYEKIRQEIPVNIEELMAIPGMGPRITQFLYKRLGIRTIDDLKEAARTHRIRRLPNMGAIKEERILNAIKRYEKRGADRILLETARQVADDIKSILETIPYTKVSVVGSVRRQKETVNNINLIVTTDYPKDVINCFTRIKGVQTILNKADKWVSIIYNGGIPVDLQIVDDDYFGPTQIHLTGSKKHNIHLQQIASSMNLHLSKFGLINLEDGNKLTSKTENDIYQKMGLDYIPPELREDRGEIESAFNGALPELVTADDIKGDLHIHSNWSDGKSTIQQIADNARSLGYEYVAICDHSKSRANASGLSEGQLLRRMDEIEKINSRYDDFRILAGTECDIKANASLDYNSNILEKMDIVIAAIHTGFDEDKKTITKRIVRALENEYVNVLAHPTGRRLGERAEYDVDMDKLMETAKRNNKILEINGSPSRLDLNDINAKTAKEMGIPLVINTDAHWTHDMSRNMKTGVNVARRGWLEPKDVVNTQNLDDFCSFMGID</sequence>
<dbReference type="GO" id="GO:0008270">
    <property type="term" value="F:zinc ion binding"/>
    <property type="evidence" value="ECO:0007669"/>
    <property type="project" value="TreeGrafter"/>
</dbReference>
<organism evidence="12 13">
    <name type="scientific">Methanohalobium evestigatum (strain ATCC BAA-1072 / DSM 3721 / NBRC 107634 / OCM 161 / Z-7303)</name>
    <dbReference type="NCBI Taxonomy" id="644295"/>
    <lineage>
        <taxon>Archaea</taxon>
        <taxon>Methanobacteriati</taxon>
        <taxon>Methanobacteriota</taxon>
        <taxon>Stenosarchaea group</taxon>
        <taxon>Methanomicrobia</taxon>
        <taxon>Methanosarcinales</taxon>
        <taxon>Methanosarcinaceae</taxon>
        <taxon>Methanohalobium</taxon>
    </lineage>
</organism>
<dbReference type="Pfam" id="PF02811">
    <property type="entry name" value="PHP"/>
    <property type="match status" value="1"/>
</dbReference>
<feature type="domain" description="Helix-hairpin-helix DNA-binding motif class 1" evidence="9">
    <location>
        <begin position="91"/>
        <end position="110"/>
    </location>
</feature>
<comment type="cofactor">
    <cofactor evidence="1">
        <name>Mg(2+)</name>
        <dbReference type="ChEBI" id="CHEBI:18420"/>
    </cofactor>
</comment>
<dbReference type="AlphaFoldDB" id="D7E7H2"/>
<gene>
    <name evidence="12" type="ordered locus">Metev_1033</name>
</gene>
<dbReference type="PIRSF" id="PIRSF005047">
    <property type="entry name" value="UCP005047_YshC"/>
    <property type="match status" value="1"/>
</dbReference>
<name>D7E7H2_METEZ</name>
<dbReference type="InterPro" id="IPR002054">
    <property type="entry name" value="DNA-dir_DNA_pol_X"/>
</dbReference>
<dbReference type="Gene3D" id="3.30.210.10">
    <property type="entry name" value="DNA polymerase, thumb domain"/>
    <property type="match status" value="1"/>
</dbReference>
<dbReference type="SUPFAM" id="SSF47802">
    <property type="entry name" value="DNA polymerase beta, N-terminal domain-like"/>
    <property type="match status" value="1"/>
</dbReference>
<feature type="domain" description="Helix-hairpin-helix DNA-binding motif class 1" evidence="9">
    <location>
        <begin position="126"/>
        <end position="145"/>
    </location>
</feature>
<keyword evidence="4" id="KW-0808">Transferase</keyword>
<keyword evidence="7" id="KW-0239">DNA-directed DNA polymerase</keyword>
<protein>
    <recommendedName>
        <fullName evidence="2">DNA-directed DNA polymerase</fullName>
        <ecNumber evidence="2">2.7.7.7</ecNumber>
    </recommendedName>
</protein>
<evidence type="ECO:0000313" key="12">
    <source>
        <dbReference type="EMBL" id="ADI73921.1"/>
    </source>
</evidence>
<evidence type="ECO:0000256" key="4">
    <source>
        <dbReference type="ARBA" id="ARBA00022679"/>
    </source>
</evidence>
<dbReference type="SMART" id="SM00483">
    <property type="entry name" value="POLXc"/>
    <property type="match status" value="1"/>
</dbReference>
<evidence type="ECO:0000256" key="3">
    <source>
        <dbReference type="ARBA" id="ARBA00022634"/>
    </source>
</evidence>
<evidence type="ECO:0000259" key="10">
    <source>
        <dbReference type="SMART" id="SM00481"/>
    </source>
</evidence>
<dbReference type="PANTHER" id="PTHR36928">
    <property type="entry name" value="PHOSPHATASE YCDX-RELATED"/>
    <property type="match status" value="1"/>
</dbReference>
<keyword evidence="13" id="KW-1185">Reference proteome</keyword>
<dbReference type="Gene3D" id="3.20.20.140">
    <property type="entry name" value="Metal-dependent hydrolases"/>
    <property type="match status" value="1"/>
</dbReference>
<keyword evidence="5" id="KW-0548">Nucleotidyltransferase</keyword>
<dbReference type="InterPro" id="IPR022311">
    <property type="entry name" value="PolX-like"/>
</dbReference>
<evidence type="ECO:0000256" key="5">
    <source>
        <dbReference type="ARBA" id="ARBA00022695"/>
    </source>
</evidence>
<dbReference type="SMART" id="SM00278">
    <property type="entry name" value="HhH1"/>
    <property type="match status" value="3"/>
</dbReference>
<dbReference type="Gene3D" id="1.10.150.20">
    <property type="entry name" value="5' to 3' exonuclease, C-terminal subdomain"/>
    <property type="match status" value="1"/>
</dbReference>
<dbReference type="OrthoDB" id="8999at2157"/>
<dbReference type="CDD" id="cd07436">
    <property type="entry name" value="PHP_PolX"/>
    <property type="match status" value="1"/>
</dbReference>
<dbReference type="InterPro" id="IPR037160">
    <property type="entry name" value="DNA_Pol_thumb_sf"/>
</dbReference>
<dbReference type="InterPro" id="IPR050243">
    <property type="entry name" value="PHP_phosphatase"/>
</dbReference>
<evidence type="ECO:0000256" key="1">
    <source>
        <dbReference type="ARBA" id="ARBA00001946"/>
    </source>
</evidence>
<dbReference type="KEGG" id="mev:Metev_1033"/>
<dbReference type="Gene3D" id="3.30.460.10">
    <property type="entry name" value="Beta Polymerase, domain 2"/>
    <property type="match status" value="1"/>
</dbReference>
<dbReference type="InterPro" id="IPR004013">
    <property type="entry name" value="PHP_dom"/>
</dbReference>